<dbReference type="GO" id="GO:0015031">
    <property type="term" value="P:protein transport"/>
    <property type="evidence" value="ECO:0007669"/>
    <property type="project" value="UniProtKB-KW"/>
</dbReference>
<comment type="similarity">
    <text evidence="9">Belongs to the OXA1/ALB3/YidC family.</text>
</comment>
<dbReference type="AlphaFoldDB" id="C8NEB9"/>
<keyword evidence="15" id="KW-1185">Reference proteome</keyword>
<dbReference type="PANTHER" id="PTHR12428:SF65">
    <property type="entry name" value="CYTOCHROME C OXIDASE ASSEMBLY PROTEIN COX18, MITOCHONDRIAL"/>
    <property type="match status" value="1"/>
</dbReference>
<comment type="subcellular location">
    <subcellularLocation>
        <location evidence="1">Cell membrane</location>
        <topology evidence="1">Multi-pass membrane protein</topology>
    </subcellularLocation>
    <subcellularLocation>
        <location evidence="9">Membrane</location>
        <topology evidence="9">Multi-pass membrane protein</topology>
    </subcellularLocation>
</comment>
<evidence type="ECO:0000256" key="11">
    <source>
        <dbReference type="SAM" id="Phobius"/>
    </source>
</evidence>
<evidence type="ECO:0000256" key="5">
    <source>
        <dbReference type="ARBA" id="ARBA00022927"/>
    </source>
</evidence>
<evidence type="ECO:0000259" key="13">
    <source>
        <dbReference type="Pfam" id="PF02096"/>
    </source>
</evidence>
<proteinExistence type="inferred from homology"/>
<dbReference type="GO" id="GO:0051205">
    <property type="term" value="P:protein insertion into membrane"/>
    <property type="evidence" value="ECO:0007669"/>
    <property type="project" value="TreeGrafter"/>
</dbReference>
<keyword evidence="12" id="KW-0732">Signal</keyword>
<feature type="domain" description="Membrane insertase YidC/Oxa/ALB C-terminal" evidence="13">
    <location>
        <begin position="66"/>
        <end position="256"/>
    </location>
</feature>
<evidence type="ECO:0000256" key="7">
    <source>
        <dbReference type="ARBA" id="ARBA00023136"/>
    </source>
</evidence>
<reference evidence="14 15" key="1">
    <citation type="submission" date="2009-08" db="EMBL/GenBank/DDBJ databases">
        <authorList>
            <person name="Muzny D."/>
            <person name="Qin X."/>
            <person name="Deng J."/>
            <person name="Jiang H."/>
            <person name="Liu Y."/>
            <person name="Qu J."/>
            <person name="Song X.-Z."/>
            <person name="Zhang L."/>
            <person name="Thornton R."/>
            <person name="Coyle M."/>
            <person name="Francisco L."/>
            <person name="Jackson L."/>
            <person name="Javaid M."/>
            <person name="Korchina V."/>
            <person name="Kovar C."/>
            <person name="Mata R."/>
            <person name="Mathew T."/>
            <person name="Ngo R."/>
            <person name="Nguyen L."/>
            <person name="Nguyen N."/>
            <person name="Okwuonu G."/>
            <person name="Ongeri F."/>
            <person name="Pham C."/>
            <person name="Simmons D."/>
            <person name="Wilczek-Boney K."/>
            <person name="Hale W."/>
            <person name="Jakkamsetti A."/>
            <person name="Pham P."/>
            <person name="Ruth R."/>
            <person name="San Lucas F."/>
            <person name="Warren J."/>
            <person name="Zhang J."/>
            <person name="Zhao Z."/>
            <person name="Zhou C."/>
            <person name="Zhu D."/>
            <person name="Lee S."/>
            <person name="Bess C."/>
            <person name="Blankenburg K."/>
            <person name="Forbes L."/>
            <person name="Fu Q."/>
            <person name="Gubbala S."/>
            <person name="Hirani K."/>
            <person name="Jayaseelan J.C."/>
            <person name="Lara F."/>
            <person name="Munidasa M."/>
            <person name="Palculict T."/>
            <person name="Patil S."/>
            <person name="Pu L.-L."/>
            <person name="Saada N."/>
            <person name="Tang L."/>
            <person name="Weissenberger G."/>
            <person name="Zhu Y."/>
            <person name="Hemphill L."/>
            <person name="Shang Y."/>
            <person name="Youmans B."/>
            <person name="Ayvaz T."/>
            <person name="Ross M."/>
            <person name="Santibanez J."/>
            <person name="Aqrawi P."/>
            <person name="Gross S."/>
            <person name="Joshi V."/>
            <person name="Fowler G."/>
            <person name="Nazareth L."/>
            <person name="Reid J."/>
            <person name="Worley K."/>
            <person name="Petrosino J."/>
            <person name="Highlander S."/>
            <person name="Gibbs R."/>
        </authorList>
    </citation>
    <scope>NUCLEOTIDE SEQUENCE [LARGE SCALE GENOMIC DNA]</scope>
    <source>
        <strain evidence="14 15">ATCC 49175</strain>
    </source>
</reference>
<keyword evidence="3" id="KW-1003">Cell membrane</keyword>
<dbReference type="HOGENOM" id="CLU_036138_5_1_9"/>
<evidence type="ECO:0000256" key="6">
    <source>
        <dbReference type="ARBA" id="ARBA00022989"/>
    </source>
</evidence>
<feature type="transmembrane region" description="Helical" evidence="11">
    <location>
        <begin position="138"/>
        <end position="158"/>
    </location>
</feature>
<dbReference type="eggNOG" id="COG0706">
    <property type="taxonomic scope" value="Bacteria"/>
</dbReference>
<dbReference type="EMBL" id="ACKZ01000008">
    <property type="protein sequence ID" value="EEW38020.1"/>
    <property type="molecule type" value="Genomic_DNA"/>
</dbReference>
<comment type="caution">
    <text evidence="14">The sequence shown here is derived from an EMBL/GenBank/DDBJ whole genome shotgun (WGS) entry which is preliminary data.</text>
</comment>
<dbReference type="InterPro" id="IPR001708">
    <property type="entry name" value="YidC/ALB3/OXA1/COX18"/>
</dbReference>
<dbReference type="InterPro" id="IPR028055">
    <property type="entry name" value="YidC/Oxa/ALB_C"/>
</dbReference>
<evidence type="ECO:0000313" key="15">
    <source>
        <dbReference type="Proteomes" id="UP000005926"/>
    </source>
</evidence>
<evidence type="ECO:0000256" key="2">
    <source>
        <dbReference type="ARBA" id="ARBA00022448"/>
    </source>
</evidence>
<dbReference type="GO" id="GO:0005886">
    <property type="term" value="C:plasma membrane"/>
    <property type="evidence" value="ECO:0007669"/>
    <property type="project" value="UniProtKB-SubCell"/>
</dbReference>
<keyword evidence="5" id="KW-0653">Protein transport</keyword>
<dbReference type="InterPro" id="IPR047196">
    <property type="entry name" value="YidC_ALB_C"/>
</dbReference>
<evidence type="ECO:0000313" key="14">
    <source>
        <dbReference type="EMBL" id="EEW38020.1"/>
    </source>
</evidence>
<dbReference type="GO" id="GO:0032977">
    <property type="term" value="F:membrane insertase activity"/>
    <property type="evidence" value="ECO:0007669"/>
    <property type="project" value="InterPro"/>
</dbReference>
<keyword evidence="7 11" id="KW-0472">Membrane</keyword>
<name>C8NEB9_9LACT</name>
<evidence type="ECO:0000256" key="1">
    <source>
        <dbReference type="ARBA" id="ARBA00004651"/>
    </source>
</evidence>
<dbReference type="Pfam" id="PF02096">
    <property type="entry name" value="60KD_IMP"/>
    <property type="match status" value="1"/>
</dbReference>
<feature type="transmembrane region" description="Helical" evidence="11">
    <location>
        <begin position="178"/>
        <end position="198"/>
    </location>
</feature>
<dbReference type="Proteomes" id="UP000005926">
    <property type="component" value="Unassembled WGS sequence"/>
</dbReference>
<evidence type="ECO:0000256" key="8">
    <source>
        <dbReference type="ARBA" id="ARBA00023186"/>
    </source>
</evidence>
<protein>
    <submittedName>
        <fullName evidence="14">Membrane protein insertase, YidC/Oxa1 family</fullName>
    </submittedName>
</protein>
<feature type="transmembrane region" description="Helical" evidence="11">
    <location>
        <begin position="219"/>
        <end position="243"/>
    </location>
</feature>
<evidence type="ECO:0000256" key="10">
    <source>
        <dbReference type="SAM" id="MobiDB-lite"/>
    </source>
</evidence>
<accession>C8NEB9</accession>
<keyword evidence="8" id="KW-0143">Chaperone</keyword>
<feature type="region of interest" description="Disordered" evidence="10">
    <location>
        <begin position="276"/>
        <end position="315"/>
    </location>
</feature>
<organism evidence="14 15">
    <name type="scientific">Granulicatella adiacens ATCC 49175</name>
    <dbReference type="NCBI Taxonomy" id="638301"/>
    <lineage>
        <taxon>Bacteria</taxon>
        <taxon>Bacillati</taxon>
        <taxon>Bacillota</taxon>
        <taxon>Bacilli</taxon>
        <taxon>Lactobacillales</taxon>
        <taxon>Carnobacteriaceae</taxon>
        <taxon>Granulicatella</taxon>
    </lineage>
</organism>
<sequence length="315" mass="35464">MKRKVIMKLTKKTQLLFVATVLPLLLAGCTVQYNADHQPVGWLYEYLVVPTQWLLNQIASMFNGNYAIAIVIVSVLVRVVLMPTQFHQMKSMLVQQEKMAVLKPYIAEITARAEQAATPQEKLEIQQEQMDLYKLNNVSLMGGLGSGCLPLLITLPIWSGLYNAILLSNEISSSDFMGIALGKEFVPLAIATAALYYIQSLVSQMGMDEETKKQSRSMNYILPVMMFMMTFQSPAGVGIYFFASALIQILQSWIQNTYLRPKIKAQIDEELNHDNVVLPERKTPSKPAQKATQQETFAKRQNKPVGRNAGKQNRK</sequence>
<evidence type="ECO:0000256" key="12">
    <source>
        <dbReference type="SAM" id="SignalP"/>
    </source>
</evidence>
<evidence type="ECO:0000256" key="9">
    <source>
        <dbReference type="RuleBase" id="RU003945"/>
    </source>
</evidence>
<dbReference type="CDD" id="cd20070">
    <property type="entry name" value="5TM_YidC_Alb3"/>
    <property type="match status" value="1"/>
</dbReference>
<feature type="transmembrane region" description="Helical" evidence="11">
    <location>
        <begin position="58"/>
        <end position="81"/>
    </location>
</feature>
<evidence type="ECO:0000256" key="4">
    <source>
        <dbReference type="ARBA" id="ARBA00022692"/>
    </source>
</evidence>
<dbReference type="PANTHER" id="PTHR12428">
    <property type="entry name" value="OXA1"/>
    <property type="match status" value="1"/>
</dbReference>
<dbReference type="NCBIfam" id="TIGR03592">
    <property type="entry name" value="yidC_oxa1_cterm"/>
    <property type="match status" value="1"/>
</dbReference>
<keyword evidence="4 9" id="KW-0812">Transmembrane</keyword>
<feature type="signal peptide" evidence="12">
    <location>
        <begin position="1"/>
        <end position="27"/>
    </location>
</feature>
<keyword evidence="2" id="KW-0813">Transport</keyword>
<dbReference type="STRING" id="638301.HMPREF0444_0264"/>
<feature type="chain" id="PRO_5039200017" evidence="12">
    <location>
        <begin position="28"/>
        <end position="315"/>
    </location>
</feature>
<evidence type="ECO:0000256" key="3">
    <source>
        <dbReference type="ARBA" id="ARBA00022475"/>
    </source>
</evidence>
<dbReference type="PROSITE" id="PS51257">
    <property type="entry name" value="PROKAR_LIPOPROTEIN"/>
    <property type="match status" value="1"/>
</dbReference>
<gene>
    <name evidence="14" type="primary">yidC</name>
    <name evidence="14" type="ORF">HMPREF0444_0264</name>
</gene>
<keyword evidence="6 11" id="KW-1133">Transmembrane helix</keyword>